<dbReference type="VEuPathDB" id="FungiDB:Malapachy_2133"/>
<dbReference type="GeneID" id="28728500"/>
<dbReference type="InterPro" id="IPR037282">
    <property type="entry name" value="CapZ_alpha/beta"/>
</dbReference>
<comment type="subunit">
    <text evidence="5">Heterodimer of an alpha and a beta subunit.</text>
</comment>
<evidence type="ECO:0000256" key="1">
    <source>
        <dbReference type="ARBA" id="ARBA00010479"/>
    </source>
</evidence>
<feature type="compositionally biased region" description="Low complexity" evidence="6">
    <location>
        <begin position="168"/>
        <end position="183"/>
    </location>
</feature>
<keyword evidence="8" id="KW-1185">Reference proteome</keyword>
<sequence length="368" mass="40175">MASEPMQAEGAAAPCLQMLLQTPPGQLQNVLQDLKGIMASSVSDSELSAQLQPWLEQHSHEQLPTVSLAYGEQKGDAIVCKAAKVGDKYIDPNLSCLFTYDHAQESVRDVHPCERVKGPVEEVRSSIDQALAKYVYNHYHTGISAAYTPTAYVDMALAAVDTSQQTEASSTTDAPTDAPTDASGSSTTEAPGTDDSNVEKDVEAPSHSDDPPPTEAATSASSQASDKIPDVNSSVFTLHIVGNKYNLRNFWAGRWRSTYSFDVATRSFTQADIQIQSHYFENGNVQMHAKQLALPPRIDTDDLTQLPAALVAAIEAHEQAYQGMLFNTIEMLREKAFKALRRTLPITRQKIDWDKAVSYKLGAELANK</sequence>
<dbReference type="InterPro" id="IPR017865">
    <property type="entry name" value="F-actin_cap_asu_CS"/>
</dbReference>
<protein>
    <recommendedName>
        <fullName evidence="2 5">F-actin-capping protein subunit alpha</fullName>
    </recommendedName>
</protein>
<proteinExistence type="inferred from homology"/>
<comment type="function">
    <text evidence="5">F-actin-capping proteins bind in a Ca(2+)-independent manner to the fast growing ends of actin filaments (barbed end) thereby blocking the exchange of subunits at these ends. Unlike other capping proteins (such as gelsolin and severin), these proteins do not sever actin filaments.</text>
</comment>
<dbReference type="STRING" id="77020.A0A0M8MX11"/>
<dbReference type="OrthoDB" id="340550at2759"/>
<dbReference type="Gene3D" id="3.30.1140.60">
    <property type="entry name" value="F-actin capping protein, alpha subunit"/>
    <property type="match status" value="1"/>
</dbReference>
<dbReference type="GO" id="GO:0051015">
    <property type="term" value="F:actin filament binding"/>
    <property type="evidence" value="ECO:0007669"/>
    <property type="project" value="TreeGrafter"/>
</dbReference>
<dbReference type="GO" id="GO:0008290">
    <property type="term" value="C:F-actin capping protein complex"/>
    <property type="evidence" value="ECO:0007669"/>
    <property type="project" value="UniProtKB-UniRule"/>
</dbReference>
<dbReference type="EMBL" id="LGAV01000002">
    <property type="protein sequence ID" value="KOS15510.1"/>
    <property type="molecule type" value="Genomic_DNA"/>
</dbReference>
<dbReference type="PANTHER" id="PTHR10653:SF0">
    <property type="entry name" value="F-ACTIN-CAPPING PROTEIN SUBUNIT ALPHA"/>
    <property type="match status" value="1"/>
</dbReference>
<keyword evidence="4 5" id="KW-0009">Actin-binding</keyword>
<evidence type="ECO:0000256" key="3">
    <source>
        <dbReference type="ARBA" id="ARBA00022467"/>
    </source>
</evidence>
<evidence type="ECO:0000256" key="2">
    <source>
        <dbReference type="ARBA" id="ARBA00014038"/>
    </source>
</evidence>
<dbReference type="PROSITE" id="PS00749">
    <property type="entry name" value="F_ACTIN_CAPPING_A_2"/>
    <property type="match status" value="1"/>
</dbReference>
<evidence type="ECO:0000313" key="7">
    <source>
        <dbReference type="EMBL" id="KOS15510.1"/>
    </source>
</evidence>
<dbReference type="AlphaFoldDB" id="A0A0M8MX11"/>
<dbReference type="InterPro" id="IPR002189">
    <property type="entry name" value="CapZ_alpha"/>
</dbReference>
<evidence type="ECO:0000256" key="6">
    <source>
        <dbReference type="SAM" id="MobiDB-lite"/>
    </source>
</evidence>
<feature type="compositionally biased region" description="Low complexity" evidence="6">
    <location>
        <begin position="216"/>
        <end position="225"/>
    </location>
</feature>
<dbReference type="Proteomes" id="UP000037751">
    <property type="component" value="Unassembled WGS sequence"/>
</dbReference>
<dbReference type="PRINTS" id="PR00191">
    <property type="entry name" value="FACTINCAPA"/>
</dbReference>
<name>A0A0M8MX11_9BASI</name>
<dbReference type="GO" id="GO:0030036">
    <property type="term" value="P:actin cytoskeleton organization"/>
    <property type="evidence" value="ECO:0007669"/>
    <property type="project" value="TreeGrafter"/>
</dbReference>
<dbReference type="InterPro" id="IPR042489">
    <property type="entry name" value="CapZ_alpha_1"/>
</dbReference>
<evidence type="ECO:0000256" key="5">
    <source>
        <dbReference type="RuleBase" id="RU365077"/>
    </source>
</evidence>
<gene>
    <name evidence="7" type="ORF">Malapachy_2133</name>
</gene>
<feature type="region of interest" description="Disordered" evidence="6">
    <location>
        <begin position="164"/>
        <end position="226"/>
    </location>
</feature>
<dbReference type="SUPFAM" id="SSF90096">
    <property type="entry name" value="Subunits of heterodimeric actin filament capping protein Capz"/>
    <property type="match status" value="1"/>
</dbReference>
<evidence type="ECO:0000256" key="4">
    <source>
        <dbReference type="ARBA" id="ARBA00023203"/>
    </source>
</evidence>
<dbReference type="PANTHER" id="PTHR10653">
    <property type="entry name" value="F-ACTIN-CAPPING PROTEIN SUBUNIT ALPHA"/>
    <property type="match status" value="1"/>
</dbReference>
<keyword evidence="3 5" id="KW-0117">Actin capping</keyword>
<dbReference type="GO" id="GO:0051016">
    <property type="term" value="P:barbed-end actin filament capping"/>
    <property type="evidence" value="ECO:0007669"/>
    <property type="project" value="UniProtKB-UniRule"/>
</dbReference>
<dbReference type="Gene3D" id="3.90.1150.210">
    <property type="entry name" value="F-actin capping protein, beta subunit"/>
    <property type="match status" value="1"/>
</dbReference>
<accession>A0A0M8MX11</accession>
<dbReference type="GO" id="GO:0030479">
    <property type="term" value="C:actin cortical patch"/>
    <property type="evidence" value="ECO:0007669"/>
    <property type="project" value="TreeGrafter"/>
</dbReference>
<organism evidence="7 8">
    <name type="scientific">Malassezia pachydermatis</name>
    <dbReference type="NCBI Taxonomy" id="77020"/>
    <lineage>
        <taxon>Eukaryota</taxon>
        <taxon>Fungi</taxon>
        <taxon>Dikarya</taxon>
        <taxon>Basidiomycota</taxon>
        <taxon>Ustilaginomycotina</taxon>
        <taxon>Malasseziomycetes</taxon>
        <taxon>Malasseziales</taxon>
        <taxon>Malasseziaceae</taxon>
        <taxon>Malassezia</taxon>
    </lineage>
</organism>
<comment type="similarity">
    <text evidence="1 5">Belongs to the F-actin-capping protein alpha subunit family.</text>
</comment>
<reference evidence="7 8" key="1">
    <citation type="submission" date="2015-07" db="EMBL/GenBank/DDBJ databases">
        <title>Draft Genome Sequence of Malassezia furfur CBS1878 and Malassezia pachydermatis CBS1879.</title>
        <authorList>
            <person name="Triana S."/>
            <person name="Ohm R."/>
            <person name="Gonzalez A."/>
            <person name="DeCock H."/>
            <person name="Restrepo S."/>
            <person name="Celis A."/>
        </authorList>
    </citation>
    <scope>NUCLEOTIDE SEQUENCE [LARGE SCALE GENOMIC DNA]</scope>
    <source>
        <strain evidence="7 8">CBS 1879</strain>
    </source>
</reference>
<dbReference type="InterPro" id="IPR042276">
    <property type="entry name" value="CapZ_alpha/beta_2"/>
</dbReference>
<dbReference type="Pfam" id="PF01267">
    <property type="entry name" value="F-actin_cap_A"/>
    <property type="match status" value="1"/>
</dbReference>
<feature type="compositionally biased region" description="Basic and acidic residues" evidence="6">
    <location>
        <begin position="197"/>
        <end position="210"/>
    </location>
</feature>
<comment type="caution">
    <text evidence="7">The sequence shown here is derived from an EMBL/GenBank/DDBJ whole genome shotgun (WGS) entry which is preliminary data.</text>
</comment>
<dbReference type="RefSeq" id="XP_017993142.1">
    <property type="nucleotide sequence ID" value="XM_018136625.1"/>
</dbReference>
<evidence type="ECO:0000313" key="8">
    <source>
        <dbReference type="Proteomes" id="UP000037751"/>
    </source>
</evidence>